<feature type="region of interest" description="Disordered" evidence="11">
    <location>
        <begin position="61"/>
        <end position="109"/>
    </location>
</feature>
<sequence length="719" mass="81777">MSPVKNNIWNQAPKIVIDDVDALTNHKPTQVYQTQLSIVEEGENPDSPTDKKENLKLLHSLDDARLSTPQSSTENITGGNRHNRHYLTPDFAEHHGGEEKHQHNSSRRGSVQILQEFLSSRRSSTIMAALRRPSLMLFRSKHEDPNDPANKPEAIEQRRKNRRIGNDALSTALSALYAKIVVIIGIALPITELLSQRIPAGVYQGFYVYLYFVSISFVVFIYAAQLKNKAMLGVIKDYHAKSDADYHATKKRAPHFGSFYLRVGAIAFGIGTMVYSGLELGQYFEMNNSENAVCNNLFNLLQPSFRMLLAIVQIQFIFLNTNDLDMGSHKVISRFGLMHMVATNLCEWLYTLIEETKHEIWHLSHESHNNEGHHSDAHFAELSDHHNITNSTHNATEAVHDIVRRSVQVTQKYQECQRTNIMGSLVQNSSPFLFPCTIEYSLICAVILFEMWKKVKSIPEINKARKSSLRNATHPHKNAYHFSIDCSKAQRGMFAGIVVIVLTIISLIMYFVLHDKEDYLHLAIKEVTYYEILLYTVTGSAVLMAFFKMRDLKYHRPSANDHHSDSVKLDCTLLVLAGLGVYVYGMFSIMGSVFAVQDDLPGSGEGLVAEILSLVEVSLQTLFVLNACWRRCRGAQQNRTKPGRQIITFLLVANISMWFINTLIKGHAAFRPTHLEFFGTWAWVIITHVSMPLAIFYRYHSTICLFDIWKSAYKVKTEH</sequence>
<proteinExistence type="inferred from homology"/>
<evidence type="ECO:0000313" key="14">
    <source>
        <dbReference type="Proteomes" id="UP001153620"/>
    </source>
</evidence>
<reference evidence="13" key="1">
    <citation type="submission" date="2022-01" db="EMBL/GenBank/DDBJ databases">
        <authorList>
            <person name="King R."/>
        </authorList>
    </citation>
    <scope>NUCLEOTIDE SEQUENCE</scope>
</reference>
<keyword evidence="5 12" id="KW-0812">Transmembrane</keyword>
<keyword evidence="14" id="KW-1185">Reference proteome</keyword>
<feature type="transmembrane region" description="Helical" evidence="12">
    <location>
        <begin position="646"/>
        <end position="668"/>
    </location>
</feature>
<feature type="transmembrane region" description="Helical" evidence="12">
    <location>
        <begin position="168"/>
        <end position="190"/>
    </location>
</feature>
<evidence type="ECO:0008006" key="15">
    <source>
        <dbReference type="Google" id="ProtNLM"/>
    </source>
</evidence>
<gene>
    <name evidence="13" type="ORF">CHIRRI_LOCUS4240</name>
</gene>
<evidence type="ECO:0000256" key="4">
    <source>
        <dbReference type="ARBA" id="ARBA00022475"/>
    </source>
</evidence>
<feature type="compositionally biased region" description="Polar residues" evidence="11">
    <location>
        <begin position="67"/>
        <end position="80"/>
    </location>
</feature>
<protein>
    <recommendedName>
        <fullName evidence="15">Otopetrin-2</fullName>
    </recommendedName>
</protein>
<evidence type="ECO:0000256" key="9">
    <source>
        <dbReference type="ARBA" id="ARBA00023136"/>
    </source>
</evidence>
<feature type="transmembrane region" description="Helical" evidence="12">
    <location>
        <begin position="492"/>
        <end position="512"/>
    </location>
</feature>
<evidence type="ECO:0000256" key="5">
    <source>
        <dbReference type="ARBA" id="ARBA00022692"/>
    </source>
</evidence>
<dbReference type="OrthoDB" id="2320933at2759"/>
<evidence type="ECO:0000256" key="11">
    <source>
        <dbReference type="SAM" id="MobiDB-lite"/>
    </source>
</evidence>
<accession>A0A9P0IUK2</accession>
<dbReference type="PANTHER" id="PTHR21522:SF30">
    <property type="entry name" value="GH01206P"/>
    <property type="match status" value="1"/>
</dbReference>
<evidence type="ECO:0000256" key="10">
    <source>
        <dbReference type="ARBA" id="ARBA00023303"/>
    </source>
</evidence>
<dbReference type="GO" id="GO:0015252">
    <property type="term" value="F:proton channel activity"/>
    <property type="evidence" value="ECO:0007669"/>
    <property type="project" value="InterPro"/>
</dbReference>
<feature type="compositionally biased region" description="Basic and acidic residues" evidence="11">
    <location>
        <begin position="91"/>
        <end position="102"/>
    </location>
</feature>
<dbReference type="InterPro" id="IPR004878">
    <property type="entry name" value="Otopetrin"/>
</dbReference>
<keyword evidence="8" id="KW-0406">Ion transport</keyword>
<name>A0A9P0IUK2_9DIPT</name>
<keyword evidence="9 12" id="KW-0472">Membrane</keyword>
<feature type="transmembrane region" description="Helical" evidence="12">
    <location>
        <begin position="259"/>
        <end position="278"/>
    </location>
</feature>
<evidence type="ECO:0000256" key="8">
    <source>
        <dbReference type="ARBA" id="ARBA00023065"/>
    </source>
</evidence>
<dbReference type="PANTHER" id="PTHR21522">
    <property type="entry name" value="PROTON CHANNEL OTOP"/>
    <property type="match status" value="1"/>
</dbReference>
<keyword evidence="4" id="KW-1003">Cell membrane</keyword>
<evidence type="ECO:0000256" key="2">
    <source>
        <dbReference type="ARBA" id="ARBA00006513"/>
    </source>
</evidence>
<evidence type="ECO:0000256" key="12">
    <source>
        <dbReference type="SAM" id="Phobius"/>
    </source>
</evidence>
<feature type="transmembrane region" description="Helical" evidence="12">
    <location>
        <begin position="607"/>
        <end position="625"/>
    </location>
</feature>
<feature type="transmembrane region" description="Helical" evidence="12">
    <location>
        <begin position="202"/>
        <end position="223"/>
    </location>
</feature>
<comment type="subcellular location">
    <subcellularLocation>
        <location evidence="1">Cell membrane</location>
        <topology evidence="1">Multi-pass membrane protein</topology>
    </subcellularLocation>
</comment>
<dbReference type="Pfam" id="PF03189">
    <property type="entry name" value="Otopetrin"/>
    <property type="match status" value="1"/>
</dbReference>
<evidence type="ECO:0000256" key="6">
    <source>
        <dbReference type="ARBA" id="ARBA00022781"/>
    </source>
</evidence>
<organism evidence="13 14">
    <name type="scientific">Chironomus riparius</name>
    <dbReference type="NCBI Taxonomy" id="315576"/>
    <lineage>
        <taxon>Eukaryota</taxon>
        <taxon>Metazoa</taxon>
        <taxon>Ecdysozoa</taxon>
        <taxon>Arthropoda</taxon>
        <taxon>Hexapoda</taxon>
        <taxon>Insecta</taxon>
        <taxon>Pterygota</taxon>
        <taxon>Neoptera</taxon>
        <taxon>Endopterygota</taxon>
        <taxon>Diptera</taxon>
        <taxon>Nematocera</taxon>
        <taxon>Chironomoidea</taxon>
        <taxon>Chironomidae</taxon>
        <taxon>Chironominae</taxon>
        <taxon>Chironomus</taxon>
    </lineage>
</organism>
<dbReference type="AlphaFoldDB" id="A0A9P0IUK2"/>
<feature type="transmembrane region" description="Helical" evidence="12">
    <location>
        <begin position="532"/>
        <end position="550"/>
    </location>
</feature>
<feature type="region of interest" description="Disordered" evidence="11">
    <location>
        <begin position="140"/>
        <end position="161"/>
    </location>
</feature>
<dbReference type="GO" id="GO:0005886">
    <property type="term" value="C:plasma membrane"/>
    <property type="evidence" value="ECO:0007669"/>
    <property type="project" value="UniProtKB-SubCell"/>
</dbReference>
<dbReference type="EMBL" id="OU895877">
    <property type="protein sequence ID" value="CAH1716216.1"/>
    <property type="molecule type" value="Genomic_DNA"/>
</dbReference>
<keyword evidence="10" id="KW-0407">Ion channel</keyword>
<keyword evidence="6" id="KW-0375">Hydrogen ion transport</keyword>
<evidence type="ECO:0000256" key="7">
    <source>
        <dbReference type="ARBA" id="ARBA00022989"/>
    </source>
</evidence>
<feature type="transmembrane region" description="Helical" evidence="12">
    <location>
        <begin position="298"/>
        <end position="319"/>
    </location>
</feature>
<keyword evidence="7 12" id="KW-1133">Transmembrane helix</keyword>
<feature type="transmembrane region" description="Helical" evidence="12">
    <location>
        <begin position="680"/>
        <end position="699"/>
    </location>
</feature>
<evidence type="ECO:0000313" key="13">
    <source>
        <dbReference type="EMBL" id="CAH1716216.1"/>
    </source>
</evidence>
<evidence type="ECO:0000256" key="3">
    <source>
        <dbReference type="ARBA" id="ARBA00022448"/>
    </source>
</evidence>
<comment type="similarity">
    <text evidence="2">Belongs to the otopetrin family.</text>
</comment>
<keyword evidence="3" id="KW-0813">Transport</keyword>
<reference evidence="13" key="2">
    <citation type="submission" date="2022-10" db="EMBL/GenBank/DDBJ databases">
        <authorList>
            <consortium name="ENA_rothamsted_submissions"/>
            <consortium name="culmorum"/>
            <person name="King R."/>
        </authorList>
    </citation>
    <scope>NUCLEOTIDE SEQUENCE</scope>
</reference>
<evidence type="ECO:0000256" key="1">
    <source>
        <dbReference type="ARBA" id="ARBA00004651"/>
    </source>
</evidence>
<dbReference type="Proteomes" id="UP001153620">
    <property type="component" value="Chromosome 1"/>
</dbReference>
<feature type="transmembrane region" description="Helical" evidence="12">
    <location>
        <begin position="571"/>
        <end position="595"/>
    </location>
</feature>